<dbReference type="RefSeq" id="WP_310227687.1">
    <property type="nucleotide sequence ID" value="NZ_JAVDWV010000031.1"/>
</dbReference>
<dbReference type="SUPFAM" id="SSF53850">
    <property type="entry name" value="Periplasmic binding protein-like II"/>
    <property type="match status" value="1"/>
</dbReference>
<gene>
    <name evidence="3" type="ORF">J2W40_004012</name>
</gene>
<protein>
    <submittedName>
        <fullName evidence="3">ABC-type amino acid transport substrate-binding protein</fullName>
    </submittedName>
</protein>
<organism evidence="3 4">
    <name type="scientific">Sphingobium xenophagum</name>
    <dbReference type="NCBI Taxonomy" id="121428"/>
    <lineage>
        <taxon>Bacteria</taxon>
        <taxon>Pseudomonadati</taxon>
        <taxon>Pseudomonadota</taxon>
        <taxon>Alphaproteobacteria</taxon>
        <taxon>Sphingomonadales</taxon>
        <taxon>Sphingomonadaceae</taxon>
        <taxon>Sphingobium</taxon>
    </lineage>
</organism>
<dbReference type="EMBL" id="JAVDWV010000031">
    <property type="protein sequence ID" value="MDR7157164.1"/>
    <property type="molecule type" value="Genomic_DNA"/>
</dbReference>
<evidence type="ECO:0000256" key="1">
    <source>
        <dbReference type="ARBA" id="ARBA00022729"/>
    </source>
</evidence>
<name>A0ABU1X799_SPHXE</name>
<evidence type="ECO:0000259" key="2">
    <source>
        <dbReference type="SMART" id="SM00062"/>
    </source>
</evidence>
<evidence type="ECO:0000313" key="3">
    <source>
        <dbReference type="EMBL" id="MDR7157164.1"/>
    </source>
</evidence>
<feature type="domain" description="Solute-binding protein family 3/N-terminal" evidence="2">
    <location>
        <begin position="40"/>
        <end position="281"/>
    </location>
</feature>
<dbReference type="PANTHER" id="PTHR35936:SF17">
    <property type="entry name" value="ARGININE-BINDING EXTRACELLULAR PROTEIN ARTP"/>
    <property type="match status" value="1"/>
</dbReference>
<comment type="caution">
    <text evidence="3">The sequence shown here is derived from an EMBL/GenBank/DDBJ whole genome shotgun (WGS) entry which is preliminary data.</text>
</comment>
<keyword evidence="4" id="KW-1185">Reference proteome</keyword>
<reference evidence="3 4" key="1">
    <citation type="submission" date="2023-07" db="EMBL/GenBank/DDBJ databases">
        <title>Sorghum-associated microbial communities from plants grown in Nebraska, USA.</title>
        <authorList>
            <person name="Schachtman D."/>
        </authorList>
    </citation>
    <scope>NUCLEOTIDE SEQUENCE [LARGE SCALE GENOMIC DNA]</scope>
    <source>
        <strain evidence="3 4">4256</strain>
    </source>
</reference>
<proteinExistence type="predicted"/>
<evidence type="ECO:0000313" key="4">
    <source>
        <dbReference type="Proteomes" id="UP001267638"/>
    </source>
</evidence>
<dbReference type="SMART" id="SM00062">
    <property type="entry name" value="PBPb"/>
    <property type="match status" value="1"/>
</dbReference>
<sequence>MDRRVFLHHAAMAAMLAMWGFPLGEAAKAAPLGRVKELGVLRVAVYRDNRPWSWRKDGRLVGIDVDLAQALAEGLGVRADIAELVADESADDDLRNGVWRGGLLGFPPADIMLHVPFDRAFAARNDQVAIVAPYFRESFQFAGVKSEIDVNAPPADYRGKRLAVELDSIPDFYLIGTAGGILAKDVIHFPNGADAVLAVTDGRADAVLASRAQIEAVLHDSGTTTVATRTMPLPAFASAGWDIGMAVKENSRNLGDAAEAILAAMRASGELETIFTAHGVRYRPALAAG</sequence>
<dbReference type="InterPro" id="IPR001638">
    <property type="entry name" value="Solute-binding_3/MltF_N"/>
</dbReference>
<dbReference type="Pfam" id="PF00497">
    <property type="entry name" value="SBP_bac_3"/>
    <property type="match status" value="1"/>
</dbReference>
<dbReference type="PANTHER" id="PTHR35936">
    <property type="entry name" value="MEMBRANE-BOUND LYTIC MUREIN TRANSGLYCOSYLASE F"/>
    <property type="match status" value="1"/>
</dbReference>
<dbReference type="Proteomes" id="UP001267638">
    <property type="component" value="Unassembled WGS sequence"/>
</dbReference>
<dbReference type="Gene3D" id="3.40.190.10">
    <property type="entry name" value="Periplasmic binding protein-like II"/>
    <property type="match status" value="3"/>
</dbReference>
<accession>A0ABU1X799</accession>
<keyword evidence="1" id="KW-0732">Signal</keyword>